<proteinExistence type="predicted"/>
<comment type="caution">
    <text evidence="1">The sequence shown here is derived from an EMBL/GenBank/DDBJ whole genome shotgun (WGS) entry which is preliminary data.</text>
</comment>
<gene>
    <name evidence="1" type="ORF">EDD36DRAFT_46473</name>
</gene>
<dbReference type="PANTHER" id="PTHR42085:SF2">
    <property type="entry name" value="F-BOX DOMAIN-CONTAINING PROTEIN"/>
    <property type="match status" value="1"/>
</dbReference>
<dbReference type="Proteomes" id="UP001203852">
    <property type="component" value="Unassembled WGS sequence"/>
</dbReference>
<dbReference type="EMBL" id="MU404350">
    <property type="protein sequence ID" value="KAI1618967.1"/>
    <property type="molecule type" value="Genomic_DNA"/>
</dbReference>
<evidence type="ECO:0000313" key="1">
    <source>
        <dbReference type="EMBL" id="KAI1618967.1"/>
    </source>
</evidence>
<dbReference type="AlphaFoldDB" id="A0AAN6II48"/>
<accession>A0AAN6II48</accession>
<name>A0AAN6II48_9EURO</name>
<reference evidence="1" key="1">
    <citation type="journal article" date="2022" name="bioRxiv">
        <title>Deciphering the potential niche of two novel black yeast fungi from a biological soil crust based on their genomes, phenotypes, and melanin regulation.</title>
        <authorList>
            <consortium name="DOE Joint Genome Institute"/>
            <person name="Carr E.C."/>
            <person name="Barton Q."/>
            <person name="Grambo S."/>
            <person name="Sullivan M."/>
            <person name="Renfro C.M."/>
            <person name="Kuo A."/>
            <person name="Pangilinan J."/>
            <person name="Lipzen A."/>
            <person name="Keymanesh K."/>
            <person name="Savage E."/>
            <person name="Barry K."/>
            <person name="Grigoriev I.V."/>
            <person name="Riekhof W.R."/>
            <person name="Harris S.S."/>
        </authorList>
    </citation>
    <scope>NUCLEOTIDE SEQUENCE</scope>
    <source>
        <strain evidence="1">JF 03-4F</strain>
    </source>
</reference>
<protein>
    <submittedName>
        <fullName evidence="1">Uncharacterized protein</fullName>
    </submittedName>
</protein>
<organism evidence="1 2">
    <name type="scientific">Exophiala viscosa</name>
    <dbReference type="NCBI Taxonomy" id="2486360"/>
    <lineage>
        <taxon>Eukaryota</taxon>
        <taxon>Fungi</taxon>
        <taxon>Dikarya</taxon>
        <taxon>Ascomycota</taxon>
        <taxon>Pezizomycotina</taxon>
        <taxon>Eurotiomycetes</taxon>
        <taxon>Chaetothyriomycetidae</taxon>
        <taxon>Chaetothyriales</taxon>
        <taxon>Herpotrichiellaceae</taxon>
        <taxon>Exophiala</taxon>
    </lineage>
</organism>
<keyword evidence="2" id="KW-1185">Reference proteome</keyword>
<evidence type="ECO:0000313" key="2">
    <source>
        <dbReference type="Proteomes" id="UP001203852"/>
    </source>
</evidence>
<dbReference type="PANTHER" id="PTHR42085">
    <property type="entry name" value="F-BOX DOMAIN-CONTAINING PROTEIN"/>
    <property type="match status" value="1"/>
</dbReference>
<sequence>MSLSWRRCTLTTRVSSHVTSRSRVFYSSTPMTSTTGKHSVTISRQRMASIAEGLAGDLIKMKVDRPEQRRTPIHHVLLDIPSEIRIRIYECLFSVLSVSPACHIDRSQSSLHHQQHGSDDGKDRLADLSIFLVCRKIYQESHPVFLRQALFIIKNLSQHQQFTQPLMLPKLQSIRNLSVTFNLLPEWPPTLLRLVMLSLGRFEITDITAEPGHVDMLGIEGQMGIRDDGNRVLRESGTPNNPSAALFHIIIASMEKSKAELVMAHCNIGMTLTTDVLSVQFKIRCRHVGQQVVPGQFPMVATVPHEHPEREVVYTFGRKRGHGREVA</sequence>
<dbReference type="InterPro" id="IPR038883">
    <property type="entry name" value="AN11006-like"/>
</dbReference>